<dbReference type="FunFam" id="3.30.930.10:FF:000020">
    <property type="entry name" value="Octanoyltransferase"/>
    <property type="match status" value="1"/>
</dbReference>
<dbReference type="GO" id="GO:0009249">
    <property type="term" value="P:protein lipoylation"/>
    <property type="evidence" value="ECO:0007669"/>
    <property type="project" value="InterPro"/>
</dbReference>
<comment type="miscellaneous">
    <text evidence="6">In the reaction, the free carboxyl group of octanoic acid is attached via an amide linkage to the epsilon-amino group of a specific lysine residue of lipoyl domains of lipoate-dependent enzymes.</text>
</comment>
<comment type="subcellular location">
    <subcellularLocation>
        <location evidence="6">Cytoplasm</location>
    </subcellularLocation>
</comment>
<evidence type="ECO:0000256" key="5">
    <source>
        <dbReference type="ARBA" id="ARBA00024732"/>
    </source>
</evidence>
<feature type="site" description="Lowers pKa of active site Cys" evidence="6 10">
    <location>
        <position position="132"/>
    </location>
</feature>
<dbReference type="UniPathway" id="UPA00538">
    <property type="reaction ID" value="UER00592"/>
</dbReference>
<evidence type="ECO:0000256" key="8">
    <source>
        <dbReference type="PIRSR" id="PIRSR016262-1"/>
    </source>
</evidence>
<evidence type="ECO:0000256" key="2">
    <source>
        <dbReference type="ARBA" id="ARBA00022490"/>
    </source>
</evidence>
<dbReference type="Pfam" id="PF21948">
    <property type="entry name" value="LplA-B_cat"/>
    <property type="match status" value="1"/>
</dbReference>
<dbReference type="AlphaFoldDB" id="A0A451CWN3"/>
<dbReference type="InterPro" id="IPR020605">
    <property type="entry name" value="Octanoyltransferase_CS"/>
</dbReference>
<reference evidence="12 13" key="1">
    <citation type="submission" date="2019-02" db="EMBL/GenBank/DDBJ databases">
        <authorList>
            <person name="Manzano-Marin A."/>
            <person name="Manzano-Marin A."/>
        </authorList>
    </citation>
    <scope>NUCLEOTIDE SEQUENCE [LARGE SCALE GENOMIC DNA]</scope>
    <source>
        <strain evidence="12 13">BuCisplendens/pseudotsugae</strain>
    </source>
</reference>
<dbReference type="InterPro" id="IPR045864">
    <property type="entry name" value="aa-tRNA-synth_II/BPL/LPL"/>
</dbReference>
<dbReference type="EMBL" id="LR217692">
    <property type="protein sequence ID" value="VFP77752.1"/>
    <property type="molecule type" value="Genomic_DNA"/>
</dbReference>
<accession>A0A451CWN3</accession>
<feature type="binding site" evidence="6 9">
    <location>
        <begin position="135"/>
        <end position="137"/>
    </location>
    <ligand>
        <name>substrate</name>
    </ligand>
</feature>
<evidence type="ECO:0000256" key="10">
    <source>
        <dbReference type="PIRSR" id="PIRSR016262-3"/>
    </source>
</evidence>
<feature type="domain" description="BPL/LPL catalytic" evidence="11">
    <location>
        <begin position="29"/>
        <end position="204"/>
    </location>
</feature>
<keyword evidence="2 6" id="KW-0963">Cytoplasm</keyword>
<feature type="binding site" evidence="6 9">
    <location>
        <begin position="148"/>
        <end position="150"/>
    </location>
    <ligand>
        <name>substrate</name>
    </ligand>
</feature>
<comment type="pathway">
    <text evidence="1 6 7">Protein modification; protein lipoylation via endogenous pathway; protein N(6)-(lipoyl)lysine from octanoyl-[acyl-carrier-protein]: step 1/2.</text>
</comment>
<comment type="catalytic activity">
    <reaction evidence="6 7">
        <text>octanoyl-[ACP] + L-lysyl-[protein] = N(6)-octanoyl-L-lysyl-[protein] + holo-[ACP] + H(+)</text>
        <dbReference type="Rhea" id="RHEA:17665"/>
        <dbReference type="Rhea" id="RHEA-COMP:9636"/>
        <dbReference type="Rhea" id="RHEA-COMP:9685"/>
        <dbReference type="Rhea" id="RHEA-COMP:9752"/>
        <dbReference type="Rhea" id="RHEA-COMP:9928"/>
        <dbReference type="ChEBI" id="CHEBI:15378"/>
        <dbReference type="ChEBI" id="CHEBI:29969"/>
        <dbReference type="ChEBI" id="CHEBI:64479"/>
        <dbReference type="ChEBI" id="CHEBI:78463"/>
        <dbReference type="ChEBI" id="CHEBI:78809"/>
        <dbReference type="EC" id="2.3.1.181"/>
    </reaction>
</comment>
<evidence type="ECO:0000256" key="9">
    <source>
        <dbReference type="PIRSR" id="PIRSR016262-2"/>
    </source>
</evidence>
<dbReference type="NCBIfam" id="TIGR00214">
    <property type="entry name" value="lipB"/>
    <property type="match status" value="1"/>
</dbReference>
<evidence type="ECO:0000313" key="13">
    <source>
        <dbReference type="Proteomes" id="UP000294466"/>
    </source>
</evidence>
<comment type="similarity">
    <text evidence="6 7">Belongs to the LipB family.</text>
</comment>
<keyword evidence="3 6" id="KW-0808">Transferase</keyword>
<feature type="active site" description="Acyl-thioester intermediate" evidence="6 8">
    <location>
        <position position="166"/>
    </location>
</feature>
<keyword evidence="4 6" id="KW-0012">Acyltransferase</keyword>
<evidence type="ECO:0000256" key="3">
    <source>
        <dbReference type="ARBA" id="ARBA00022679"/>
    </source>
</evidence>
<dbReference type="NCBIfam" id="NF010922">
    <property type="entry name" value="PRK14342.1"/>
    <property type="match status" value="1"/>
</dbReference>
<dbReference type="Proteomes" id="UP000294466">
    <property type="component" value="Chromosome"/>
</dbReference>
<dbReference type="InterPro" id="IPR000544">
    <property type="entry name" value="Octanoyltransferase"/>
</dbReference>
<dbReference type="PANTHER" id="PTHR10993:SF7">
    <property type="entry name" value="LIPOYLTRANSFERASE 2, MITOCHONDRIAL-RELATED"/>
    <property type="match status" value="1"/>
</dbReference>
<dbReference type="CDD" id="cd16444">
    <property type="entry name" value="LipB"/>
    <property type="match status" value="1"/>
</dbReference>
<dbReference type="Gene3D" id="3.30.930.10">
    <property type="entry name" value="Bira Bifunctional Protein, Domain 2"/>
    <property type="match status" value="1"/>
</dbReference>
<evidence type="ECO:0000256" key="6">
    <source>
        <dbReference type="HAMAP-Rule" id="MF_00013"/>
    </source>
</evidence>
<comment type="function">
    <text evidence="5 6 7">Catalyzes the transfer of endogenously produced octanoic acid from octanoyl-acyl-carrier-protein onto the lipoyl domains of lipoate-dependent enzymes. Lipoyl-ACP can also act as a substrate although octanoyl-ACP is likely to be the physiological substrate.</text>
</comment>
<evidence type="ECO:0000313" key="12">
    <source>
        <dbReference type="EMBL" id="VFP77752.1"/>
    </source>
</evidence>
<dbReference type="EC" id="2.3.1.181" evidence="6 7"/>
<sequence>MKIIIRHLGLCDWLYTEKKMHKFTTNRDRNTIDELWLVEHYPVFTYGISEKKYNASYIHGIPVFKSIRGGKITYHGPGQLIVYLLINLQRKKIKFYKLVQKIEVVVVKLLKDLQISSYINEKWPGVYVKKKKICSLGFRIIKGCSLHGLSLNVNMNLTPFKYIDPCGNKHMSMTQIKKFNKNISIKIIKDLFIKNFCIFFDYFVINN</sequence>
<evidence type="ECO:0000256" key="7">
    <source>
        <dbReference type="PIRNR" id="PIRNR016262"/>
    </source>
</evidence>
<proteinExistence type="inferred from homology"/>
<evidence type="ECO:0000256" key="4">
    <source>
        <dbReference type="ARBA" id="ARBA00023315"/>
    </source>
</evidence>
<dbReference type="PROSITE" id="PS01313">
    <property type="entry name" value="LIPB"/>
    <property type="match status" value="1"/>
</dbReference>
<protein>
    <recommendedName>
        <fullName evidence="6 7">Octanoyltransferase</fullName>
        <ecNumber evidence="6 7">2.3.1.181</ecNumber>
    </recommendedName>
    <alternativeName>
        <fullName evidence="6">Lipoate-protein ligase B</fullName>
    </alternativeName>
    <alternativeName>
        <fullName evidence="6">Lipoyl/octanoyl transferase</fullName>
    </alternativeName>
    <alternativeName>
        <fullName evidence="6">Octanoyl-[acyl-carrier-protein]-protein N-octanoyltransferase</fullName>
    </alternativeName>
</protein>
<dbReference type="PANTHER" id="PTHR10993">
    <property type="entry name" value="OCTANOYLTRANSFERASE"/>
    <property type="match status" value="1"/>
</dbReference>
<dbReference type="InterPro" id="IPR004143">
    <property type="entry name" value="BPL_LPL_catalytic"/>
</dbReference>
<dbReference type="GO" id="GO:0033819">
    <property type="term" value="F:lipoyl(octanoyl) transferase activity"/>
    <property type="evidence" value="ECO:0007669"/>
    <property type="project" value="UniProtKB-EC"/>
</dbReference>
<evidence type="ECO:0000256" key="1">
    <source>
        <dbReference type="ARBA" id="ARBA00004821"/>
    </source>
</evidence>
<organism evidence="12 13">
    <name type="scientific">Buchnera aphidicola</name>
    <name type="common">Cinara cf. splendens/pseudotsugae 3390</name>
    <dbReference type="NCBI Taxonomy" id="2518980"/>
    <lineage>
        <taxon>Bacteria</taxon>
        <taxon>Pseudomonadati</taxon>
        <taxon>Pseudomonadota</taxon>
        <taxon>Gammaproteobacteria</taxon>
        <taxon>Enterobacterales</taxon>
        <taxon>Erwiniaceae</taxon>
        <taxon>Buchnera</taxon>
    </lineage>
</organism>
<dbReference type="PROSITE" id="PS51733">
    <property type="entry name" value="BPL_LPL_CATALYTIC"/>
    <property type="match status" value="1"/>
</dbReference>
<name>A0A451CWN3_9GAMM</name>
<gene>
    <name evidence="6 12" type="primary">lipB</name>
    <name evidence="12" type="ORF">BUCISPPS3390_177</name>
</gene>
<feature type="binding site" evidence="6 9">
    <location>
        <begin position="68"/>
        <end position="75"/>
    </location>
    <ligand>
        <name>substrate</name>
    </ligand>
</feature>
<dbReference type="HAMAP" id="MF_00013">
    <property type="entry name" value="LipB"/>
    <property type="match status" value="1"/>
</dbReference>
<dbReference type="PIRSF" id="PIRSF016262">
    <property type="entry name" value="LPLase"/>
    <property type="match status" value="1"/>
</dbReference>
<dbReference type="GO" id="GO:0005737">
    <property type="term" value="C:cytoplasm"/>
    <property type="evidence" value="ECO:0007669"/>
    <property type="project" value="UniProtKB-SubCell"/>
</dbReference>
<evidence type="ECO:0000259" key="11">
    <source>
        <dbReference type="PROSITE" id="PS51733"/>
    </source>
</evidence>
<dbReference type="SUPFAM" id="SSF55681">
    <property type="entry name" value="Class II aaRS and biotin synthetases"/>
    <property type="match status" value="1"/>
</dbReference>